<reference evidence="2" key="1">
    <citation type="journal article" date="2016" name="Gigascience">
        <title>De novo construction of an expanded transcriptome assembly for the western tarnished plant bug, Lygus hesperus.</title>
        <authorList>
            <person name="Tassone E.E."/>
            <person name="Geib S.M."/>
            <person name="Hall B."/>
            <person name="Fabrick J.A."/>
            <person name="Brent C.S."/>
            <person name="Hull J.J."/>
        </authorList>
    </citation>
    <scope>NUCLEOTIDE SEQUENCE</scope>
</reference>
<dbReference type="GO" id="GO:0005886">
    <property type="term" value="C:plasma membrane"/>
    <property type="evidence" value="ECO:0007669"/>
    <property type="project" value="TreeGrafter"/>
</dbReference>
<dbReference type="EMBL" id="GDHC01006929">
    <property type="protein sequence ID" value="JAQ11700.1"/>
    <property type="molecule type" value="Transcribed_RNA"/>
</dbReference>
<feature type="transmembrane region" description="Helical" evidence="1">
    <location>
        <begin position="24"/>
        <end position="44"/>
    </location>
</feature>
<dbReference type="EMBL" id="GDHC01000528">
    <property type="protein sequence ID" value="JAQ18101.1"/>
    <property type="molecule type" value="Transcribed_RNA"/>
</dbReference>
<feature type="transmembrane region" description="Helical" evidence="1">
    <location>
        <begin position="124"/>
        <end position="150"/>
    </location>
</feature>
<dbReference type="GO" id="GO:0060857">
    <property type="term" value="P:establishment of glial blood-brain barrier"/>
    <property type="evidence" value="ECO:0007669"/>
    <property type="project" value="TreeGrafter"/>
</dbReference>
<evidence type="ECO:0000313" key="2">
    <source>
        <dbReference type="EMBL" id="JAQ11700.1"/>
    </source>
</evidence>
<dbReference type="PANTHER" id="PTHR36694">
    <property type="entry name" value="PASIFLORA 1, ISOFORM A-RELATED"/>
    <property type="match status" value="1"/>
</dbReference>
<protein>
    <submittedName>
        <fullName evidence="2">Uncharacterized protein</fullName>
    </submittedName>
</protein>
<accession>A0A146LZD0</accession>
<evidence type="ECO:0000313" key="3">
    <source>
        <dbReference type="EMBL" id="JAQ18101.1"/>
    </source>
</evidence>
<gene>
    <name evidence="2" type="ORF">g.64976</name>
    <name evidence="3" type="ORF">g.64977</name>
</gene>
<name>A0A146LZD0_LYGHE</name>
<proteinExistence type="predicted"/>
<sequence length="169" mass="19570">MVVLKTCWTPFIWNTDVKSGSRCCAVYTIAMSIILITLTAYMMDGGDSTQLYLPLFETDIEKRMPLWGGVFITYFILLIFSSVLMVAGINMMLRGFMLPWLILMIIGAAFQGLFGLWLLYGYYIYLAVVVPTLINWMWMGYNIYCILCVYSQYQIIYLMQTPNIELLYP</sequence>
<organism evidence="2">
    <name type="scientific">Lygus hesperus</name>
    <name type="common">Western plant bug</name>
    <dbReference type="NCBI Taxonomy" id="30085"/>
    <lineage>
        <taxon>Eukaryota</taxon>
        <taxon>Metazoa</taxon>
        <taxon>Ecdysozoa</taxon>
        <taxon>Arthropoda</taxon>
        <taxon>Hexapoda</taxon>
        <taxon>Insecta</taxon>
        <taxon>Pterygota</taxon>
        <taxon>Neoptera</taxon>
        <taxon>Paraneoptera</taxon>
        <taxon>Hemiptera</taxon>
        <taxon>Heteroptera</taxon>
        <taxon>Panheteroptera</taxon>
        <taxon>Cimicomorpha</taxon>
        <taxon>Miridae</taxon>
        <taxon>Mirini</taxon>
        <taxon>Lygus</taxon>
    </lineage>
</organism>
<dbReference type="Pfam" id="PF15860">
    <property type="entry name" value="DUF4728"/>
    <property type="match status" value="1"/>
</dbReference>
<feature type="transmembrane region" description="Helical" evidence="1">
    <location>
        <begin position="64"/>
        <end position="86"/>
    </location>
</feature>
<dbReference type="GO" id="GO:0035159">
    <property type="term" value="P:regulation of tube length, open tracheal system"/>
    <property type="evidence" value="ECO:0007669"/>
    <property type="project" value="TreeGrafter"/>
</dbReference>
<evidence type="ECO:0000256" key="1">
    <source>
        <dbReference type="SAM" id="Phobius"/>
    </source>
</evidence>
<dbReference type="GO" id="GO:0019991">
    <property type="term" value="P:septate junction assembly"/>
    <property type="evidence" value="ECO:0007669"/>
    <property type="project" value="TreeGrafter"/>
</dbReference>
<keyword evidence="1" id="KW-0472">Membrane</keyword>
<feature type="transmembrane region" description="Helical" evidence="1">
    <location>
        <begin position="98"/>
        <end position="118"/>
    </location>
</feature>
<dbReference type="AlphaFoldDB" id="A0A146LZD0"/>
<keyword evidence="1" id="KW-0812">Transmembrane</keyword>
<keyword evidence="1" id="KW-1133">Transmembrane helix</keyword>
<dbReference type="PANTHER" id="PTHR36694:SF11">
    <property type="entry name" value="LP21121P-RELATED"/>
    <property type="match status" value="1"/>
</dbReference>
<dbReference type="InterPro" id="IPR031720">
    <property type="entry name" value="DUF4728"/>
</dbReference>